<dbReference type="GO" id="GO:0016705">
    <property type="term" value="F:oxidoreductase activity, acting on paired donors, with incorporation or reduction of molecular oxygen"/>
    <property type="evidence" value="ECO:0007669"/>
    <property type="project" value="InterPro"/>
</dbReference>
<reference evidence="9" key="2">
    <citation type="journal article" date="2020" name="Microorganisms">
        <title>Osmotic Adaptation and Compatible Solute Biosynthesis of Phototrophic Bacteria as Revealed from Genome Analyses.</title>
        <authorList>
            <person name="Imhoff J.F."/>
            <person name="Rahn T."/>
            <person name="Kunzel S."/>
            <person name="Keller A."/>
            <person name="Neulinger S.C."/>
        </authorList>
    </citation>
    <scope>NUCLEOTIDE SEQUENCE</scope>
    <source>
        <strain evidence="9">LMG 28126</strain>
    </source>
</reference>
<dbReference type="GO" id="GO:0006744">
    <property type="term" value="P:ubiquinone biosynthetic process"/>
    <property type="evidence" value="ECO:0007669"/>
    <property type="project" value="InterPro"/>
</dbReference>
<dbReference type="AlphaFoldDB" id="A0A934TJ03"/>
<dbReference type="Gene3D" id="3.50.50.60">
    <property type="entry name" value="FAD/NAD(P)-binding domain"/>
    <property type="match status" value="2"/>
</dbReference>
<comment type="caution">
    <text evidence="9">The sequence shown here is derived from an EMBL/GenBank/DDBJ whole genome shotgun (WGS) entry which is preliminary data.</text>
</comment>
<dbReference type="InterPro" id="IPR051205">
    <property type="entry name" value="UbiH/COQ6_monooxygenase"/>
</dbReference>
<evidence type="ECO:0000259" key="8">
    <source>
        <dbReference type="Pfam" id="PF01494"/>
    </source>
</evidence>
<keyword evidence="7" id="KW-0503">Monooxygenase</keyword>
<dbReference type="NCBIfam" id="TIGR01988">
    <property type="entry name" value="Ubi-OHases"/>
    <property type="match status" value="1"/>
</dbReference>
<dbReference type="RefSeq" id="WP_201156147.1">
    <property type="nucleotide sequence ID" value="NZ_NHSD01000124.1"/>
</dbReference>
<dbReference type="Proteomes" id="UP000706333">
    <property type="component" value="Unassembled WGS sequence"/>
</dbReference>
<dbReference type="PRINTS" id="PR00420">
    <property type="entry name" value="RNGMNOXGNASE"/>
</dbReference>
<evidence type="ECO:0000256" key="6">
    <source>
        <dbReference type="ARBA" id="ARBA00023002"/>
    </source>
</evidence>
<accession>A0A934TJ03</accession>
<evidence type="ECO:0000313" key="9">
    <source>
        <dbReference type="EMBL" id="MBK5926391.1"/>
    </source>
</evidence>
<dbReference type="EMBL" id="NHSD01000124">
    <property type="protein sequence ID" value="MBK5926391.1"/>
    <property type="molecule type" value="Genomic_DNA"/>
</dbReference>
<dbReference type="GO" id="GO:0071949">
    <property type="term" value="F:FAD binding"/>
    <property type="evidence" value="ECO:0007669"/>
    <property type="project" value="InterPro"/>
</dbReference>
<comment type="similarity">
    <text evidence="3">Belongs to the UbiH/COQ6 family.</text>
</comment>
<evidence type="ECO:0000256" key="2">
    <source>
        <dbReference type="ARBA" id="ARBA00004749"/>
    </source>
</evidence>
<comment type="cofactor">
    <cofactor evidence="1">
        <name>FAD</name>
        <dbReference type="ChEBI" id="CHEBI:57692"/>
    </cofactor>
</comment>
<dbReference type="GO" id="GO:0004497">
    <property type="term" value="F:monooxygenase activity"/>
    <property type="evidence" value="ECO:0007669"/>
    <property type="project" value="UniProtKB-KW"/>
</dbReference>
<dbReference type="InterPro" id="IPR002938">
    <property type="entry name" value="FAD-bd"/>
</dbReference>
<dbReference type="InterPro" id="IPR018168">
    <property type="entry name" value="Ubi_Hdrlase_CS"/>
</dbReference>
<evidence type="ECO:0000313" key="10">
    <source>
        <dbReference type="Proteomes" id="UP000706333"/>
    </source>
</evidence>
<sequence>MEHDADVLIVGGGLNGPLLALALARAGLRVTVIDALPAGVRGDPGFDGRAYAMALASVRMLRAMGLWAGLEADAEPILRVRAADGRVGEAPSALHLSLDHAEIEEGPLGAMVEDRHLRRALMDAMAAEPGITHRAGARVVAQAADATGVRVTLAGGETVRGALLVGCDGRDSGTARRAGIRRVHWRYGQTALVCAVEHTRPHNGVAQQLFLPGGPLAMLPLTHNRSSIVWSEATAVAAAIAGLDEAGYRAALTLRLGDALGEVGLVGRRWSYPLGLSLANRFVDARLALVGDAAHGIHPIAGQGLNLGLRDVAALAEVLVDALRRGEDIAAPAVLARYQVWRRFDATAMALATDTFNRVFSNDNGVLRGLRDIGLGVAGAVPTLRRAFMRQAAGLTGEVPRLMQGRPL</sequence>
<dbReference type="FunFam" id="3.50.50.60:FF:000021">
    <property type="entry name" value="Ubiquinone biosynthesis monooxygenase COQ6"/>
    <property type="match status" value="1"/>
</dbReference>
<keyword evidence="10" id="KW-1185">Reference proteome</keyword>
<evidence type="ECO:0000256" key="4">
    <source>
        <dbReference type="ARBA" id="ARBA00022630"/>
    </source>
</evidence>
<proteinExistence type="inferred from homology"/>
<evidence type="ECO:0000256" key="7">
    <source>
        <dbReference type="ARBA" id="ARBA00023033"/>
    </source>
</evidence>
<dbReference type="InterPro" id="IPR036188">
    <property type="entry name" value="FAD/NAD-bd_sf"/>
</dbReference>
<keyword evidence="5" id="KW-0274">FAD</keyword>
<dbReference type="PANTHER" id="PTHR43876">
    <property type="entry name" value="UBIQUINONE BIOSYNTHESIS MONOOXYGENASE COQ6, MITOCHONDRIAL"/>
    <property type="match status" value="1"/>
</dbReference>
<dbReference type="PROSITE" id="PS01304">
    <property type="entry name" value="UBIH"/>
    <property type="match status" value="1"/>
</dbReference>
<gene>
    <name evidence="9" type="ORF">CCR87_03305</name>
</gene>
<dbReference type="GO" id="GO:0110142">
    <property type="term" value="C:ubiquinone biosynthesis complex"/>
    <property type="evidence" value="ECO:0007669"/>
    <property type="project" value="UniProtKB-ARBA"/>
</dbReference>
<keyword evidence="6" id="KW-0560">Oxidoreductase</keyword>
<dbReference type="InterPro" id="IPR010971">
    <property type="entry name" value="UbiH/COQ6"/>
</dbReference>
<dbReference type="SUPFAM" id="SSF51905">
    <property type="entry name" value="FAD/NAD(P)-binding domain"/>
    <property type="match status" value="1"/>
</dbReference>
<evidence type="ECO:0000256" key="3">
    <source>
        <dbReference type="ARBA" id="ARBA00005349"/>
    </source>
</evidence>
<organism evidence="9 10">
    <name type="scientific">Rhodobaculum claviforme</name>
    <dbReference type="NCBI Taxonomy" id="1549854"/>
    <lineage>
        <taxon>Bacteria</taxon>
        <taxon>Pseudomonadati</taxon>
        <taxon>Pseudomonadota</taxon>
        <taxon>Alphaproteobacteria</taxon>
        <taxon>Rhodobacterales</taxon>
        <taxon>Paracoccaceae</taxon>
        <taxon>Rhodobaculum</taxon>
    </lineage>
</organism>
<evidence type="ECO:0000256" key="5">
    <source>
        <dbReference type="ARBA" id="ARBA00022827"/>
    </source>
</evidence>
<evidence type="ECO:0000256" key="1">
    <source>
        <dbReference type="ARBA" id="ARBA00001974"/>
    </source>
</evidence>
<keyword evidence="4" id="KW-0285">Flavoprotein</keyword>
<dbReference type="PANTHER" id="PTHR43876:SF7">
    <property type="entry name" value="UBIQUINONE BIOSYNTHESIS MONOOXYGENASE COQ6, MITOCHONDRIAL"/>
    <property type="match status" value="1"/>
</dbReference>
<feature type="domain" description="FAD-binding" evidence="8">
    <location>
        <begin position="4"/>
        <end position="346"/>
    </location>
</feature>
<protein>
    <submittedName>
        <fullName evidence="9">2-octaprenyl-6-methoxyphenyl hydroxylase</fullName>
    </submittedName>
</protein>
<name>A0A934TJ03_9RHOB</name>
<dbReference type="Pfam" id="PF01494">
    <property type="entry name" value="FAD_binding_3"/>
    <property type="match status" value="1"/>
</dbReference>
<comment type="pathway">
    <text evidence="2">Cofactor biosynthesis; ubiquinone biosynthesis.</text>
</comment>
<reference evidence="9" key="1">
    <citation type="submission" date="2017-05" db="EMBL/GenBank/DDBJ databases">
        <authorList>
            <person name="Imhoff J.F."/>
            <person name="Rahn T."/>
            <person name="Kuenzel S."/>
            <person name="Neulinger S.C."/>
        </authorList>
    </citation>
    <scope>NUCLEOTIDE SEQUENCE</scope>
    <source>
        <strain evidence="9">LMG 28126</strain>
    </source>
</reference>